<keyword evidence="12" id="KW-1185">Reference proteome</keyword>
<evidence type="ECO:0000256" key="1">
    <source>
        <dbReference type="ARBA" id="ARBA00004141"/>
    </source>
</evidence>
<dbReference type="SUPFAM" id="SSF52343">
    <property type="entry name" value="Ferredoxin reductase-like, C-terminal NADP-linked domain"/>
    <property type="match status" value="1"/>
</dbReference>
<dbReference type="PROSITE" id="PS51384">
    <property type="entry name" value="FAD_FR"/>
    <property type="match status" value="1"/>
</dbReference>
<dbReference type="Pfam" id="PF01794">
    <property type="entry name" value="Ferric_reduct"/>
    <property type="match status" value="1"/>
</dbReference>
<reference evidence="11" key="1">
    <citation type="journal article" date="2021" name="IMA Fungus">
        <title>Genomic characterization of three marine fungi, including Emericellopsis atlantica sp. nov. with signatures of a generalist lifestyle and marine biomass degradation.</title>
        <authorList>
            <person name="Hagestad O.C."/>
            <person name="Hou L."/>
            <person name="Andersen J.H."/>
            <person name="Hansen E.H."/>
            <person name="Altermark B."/>
            <person name="Li C."/>
            <person name="Kuhnert E."/>
            <person name="Cox R.J."/>
            <person name="Crous P.W."/>
            <person name="Spatafora J.W."/>
            <person name="Lail K."/>
            <person name="Amirebrahimi M."/>
            <person name="Lipzen A."/>
            <person name="Pangilinan J."/>
            <person name="Andreopoulos W."/>
            <person name="Hayes R.D."/>
            <person name="Ng V."/>
            <person name="Grigoriev I.V."/>
            <person name="Jackson S.A."/>
            <person name="Sutton T.D.S."/>
            <person name="Dobson A.D.W."/>
            <person name="Rama T."/>
        </authorList>
    </citation>
    <scope>NUCLEOTIDE SEQUENCE</scope>
    <source>
        <strain evidence="11">TRa018bII</strain>
    </source>
</reference>
<evidence type="ECO:0000313" key="12">
    <source>
        <dbReference type="Proteomes" id="UP000824998"/>
    </source>
</evidence>
<dbReference type="Proteomes" id="UP000824998">
    <property type="component" value="Unassembled WGS sequence"/>
</dbReference>
<evidence type="ECO:0000256" key="2">
    <source>
        <dbReference type="ARBA" id="ARBA00022448"/>
    </source>
</evidence>
<organism evidence="11 12">
    <name type="scientific">Amylocarpus encephaloides</name>
    <dbReference type="NCBI Taxonomy" id="45428"/>
    <lineage>
        <taxon>Eukaryota</taxon>
        <taxon>Fungi</taxon>
        <taxon>Dikarya</taxon>
        <taxon>Ascomycota</taxon>
        <taxon>Pezizomycotina</taxon>
        <taxon>Leotiomycetes</taxon>
        <taxon>Helotiales</taxon>
        <taxon>Helotiales incertae sedis</taxon>
        <taxon>Amylocarpus</taxon>
    </lineage>
</organism>
<dbReference type="InterPro" id="IPR013130">
    <property type="entry name" value="Fe3_Rdtase_TM_dom"/>
</dbReference>
<dbReference type="AlphaFoldDB" id="A0A9P7YJZ8"/>
<dbReference type="InterPro" id="IPR039261">
    <property type="entry name" value="FNR_nucleotide-bd"/>
</dbReference>
<feature type="transmembrane region" description="Helical" evidence="8">
    <location>
        <begin position="169"/>
        <end position="192"/>
    </location>
</feature>
<keyword evidence="7" id="KW-0325">Glycoprotein</keyword>
<dbReference type="PANTHER" id="PTHR32361">
    <property type="entry name" value="FERRIC/CUPRIC REDUCTASE TRANSMEMBRANE COMPONENT"/>
    <property type="match status" value="1"/>
</dbReference>
<dbReference type="PANTHER" id="PTHR32361:SF9">
    <property type="entry name" value="FERRIC REDUCTASE TRANSMEMBRANE COMPONENT 3-RELATED"/>
    <property type="match status" value="1"/>
</dbReference>
<evidence type="ECO:0000256" key="8">
    <source>
        <dbReference type="SAM" id="Phobius"/>
    </source>
</evidence>
<dbReference type="InterPro" id="IPR013112">
    <property type="entry name" value="FAD-bd_8"/>
</dbReference>
<keyword evidence="6 8" id="KW-0472">Membrane</keyword>
<dbReference type="CDD" id="cd06186">
    <property type="entry name" value="NOX_Duox_like_FAD_NADP"/>
    <property type="match status" value="1"/>
</dbReference>
<keyword evidence="5" id="KW-0406">Ion transport</keyword>
<feature type="transmembrane region" description="Helical" evidence="8">
    <location>
        <begin position="345"/>
        <end position="367"/>
    </location>
</feature>
<gene>
    <name evidence="11" type="ORF">BJ875DRAFT_440777</name>
</gene>
<keyword evidence="3 8" id="KW-0812">Transmembrane</keyword>
<feature type="signal peptide" evidence="9">
    <location>
        <begin position="1"/>
        <end position="19"/>
    </location>
</feature>
<evidence type="ECO:0000256" key="5">
    <source>
        <dbReference type="ARBA" id="ARBA00023065"/>
    </source>
</evidence>
<feature type="transmembrane region" description="Helical" evidence="8">
    <location>
        <begin position="406"/>
        <end position="424"/>
    </location>
</feature>
<dbReference type="OrthoDB" id="167398at2759"/>
<keyword evidence="9" id="KW-0732">Signal</keyword>
<keyword evidence="2" id="KW-0813">Transport</keyword>
<dbReference type="Gene3D" id="3.40.50.80">
    <property type="entry name" value="Nucleotide-binding domain of ferredoxin-NADP reductase (FNR) module"/>
    <property type="match status" value="1"/>
</dbReference>
<feature type="chain" id="PRO_5040249773" evidence="9">
    <location>
        <begin position="20"/>
        <end position="685"/>
    </location>
</feature>
<protein>
    <submittedName>
        <fullName evidence="11">Ferric reductase like transmembrane component-domain-containing protein</fullName>
    </submittedName>
</protein>
<name>A0A9P7YJZ8_9HELO</name>
<feature type="transmembrane region" description="Helical" evidence="8">
    <location>
        <begin position="231"/>
        <end position="249"/>
    </location>
</feature>
<dbReference type="GO" id="GO:0006879">
    <property type="term" value="P:intracellular iron ion homeostasis"/>
    <property type="evidence" value="ECO:0007669"/>
    <property type="project" value="TreeGrafter"/>
</dbReference>
<feature type="domain" description="FAD-binding FR-type" evidence="10">
    <location>
        <begin position="413"/>
        <end position="565"/>
    </location>
</feature>
<dbReference type="GO" id="GO:0000293">
    <property type="term" value="F:ferric-chelate reductase activity"/>
    <property type="evidence" value="ECO:0007669"/>
    <property type="project" value="TreeGrafter"/>
</dbReference>
<evidence type="ECO:0000256" key="4">
    <source>
        <dbReference type="ARBA" id="ARBA00022989"/>
    </source>
</evidence>
<dbReference type="InterPro" id="IPR051410">
    <property type="entry name" value="Ferric/Cupric_Reductase"/>
</dbReference>
<evidence type="ECO:0000256" key="3">
    <source>
        <dbReference type="ARBA" id="ARBA00022692"/>
    </source>
</evidence>
<feature type="transmembrane region" description="Helical" evidence="8">
    <location>
        <begin position="374"/>
        <end position="394"/>
    </location>
</feature>
<keyword evidence="4 8" id="KW-1133">Transmembrane helix</keyword>
<evidence type="ECO:0000259" key="10">
    <source>
        <dbReference type="PROSITE" id="PS51384"/>
    </source>
</evidence>
<dbReference type="GO" id="GO:0015677">
    <property type="term" value="P:copper ion import"/>
    <property type="evidence" value="ECO:0007669"/>
    <property type="project" value="TreeGrafter"/>
</dbReference>
<proteinExistence type="predicted"/>
<dbReference type="GO" id="GO:0006826">
    <property type="term" value="P:iron ion transport"/>
    <property type="evidence" value="ECO:0007669"/>
    <property type="project" value="TreeGrafter"/>
</dbReference>
<feature type="transmembrane region" description="Helical" evidence="8">
    <location>
        <begin position="269"/>
        <end position="290"/>
    </location>
</feature>
<comment type="subcellular location">
    <subcellularLocation>
        <location evidence="1">Membrane</location>
        <topology evidence="1">Multi-pass membrane protein</topology>
    </subcellularLocation>
</comment>
<comment type="caution">
    <text evidence="11">The sequence shown here is derived from an EMBL/GenBank/DDBJ whole genome shotgun (WGS) entry which is preliminary data.</text>
</comment>
<feature type="transmembrane region" description="Helical" evidence="8">
    <location>
        <begin position="311"/>
        <end position="333"/>
    </location>
</feature>
<accession>A0A9P7YJZ8</accession>
<dbReference type="InterPro" id="IPR017927">
    <property type="entry name" value="FAD-bd_FR_type"/>
</dbReference>
<dbReference type="GO" id="GO:0005886">
    <property type="term" value="C:plasma membrane"/>
    <property type="evidence" value="ECO:0007669"/>
    <property type="project" value="TreeGrafter"/>
</dbReference>
<evidence type="ECO:0000313" key="11">
    <source>
        <dbReference type="EMBL" id="KAG9234981.1"/>
    </source>
</evidence>
<sequence length="685" mass="76500">MRCTRLLGALLISLPLASALIGYGIDMYKPSCAFACRAAIASAPLSCSDVGDSHGMSHHGSGMTSPECRASDTSFLTTLAWCIKSTCASYNIDTWKLEKYWREKTTGDMAVAAKWTYGEATQQVVEIPKEELGEDTTLNMTVLVPHDSWLVQKLTMEYFEGAETTHSRYGIVILVVGFSIPIIFTLFGYLPYTSTLLSKIKPYVVYPAVIGKYHIEALPYLLGNAPTMGQTLYIFGFSALNIILAAAGYKSTQPNTYFDDQWQEIMGYVSARTGVLAFALSPLVILFAGRNNLLLWITNWSHATFILLHRWVARILTLQIIIHSILELMLYIRKGTYKEELVSPYWIWGAVATVASCIMVVISSLYFRRLSYEVFLVLHILLAVFVLAGSWYHVELLFTRKWGYEFWLYAACGVWFFDRVLRLLRITKVGVRRSTVTKVSSEIMRVDIPGVRWDALPGRHVYAYFPTLNALMPWQNHPFSIVPSSYLLPLTGSISGAQSPSRDSSDKDVEKSDHITKVSEIRRRDSTTAGVTLFIKKSTGLTKFLKTHDTMLTLLEGPYTNNSPSAVLKCDRLVLIGGGIGVTALLPFIRAHSNVSLFWSMKASAEPMVSELSPLLDSLAEKKIAVGQRLDIQGLLEQEARVGWRKIGVVACGPGGFCDEVRSVVVRLGRTSEVEWELEIDAFSW</sequence>
<dbReference type="EMBL" id="MU251445">
    <property type="protein sequence ID" value="KAG9234981.1"/>
    <property type="molecule type" value="Genomic_DNA"/>
</dbReference>
<dbReference type="SFLD" id="SFLDS00052">
    <property type="entry name" value="Ferric_Reductase_Domain"/>
    <property type="match status" value="1"/>
</dbReference>
<evidence type="ECO:0000256" key="7">
    <source>
        <dbReference type="ARBA" id="ARBA00023180"/>
    </source>
</evidence>
<dbReference type="Pfam" id="PF08022">
    <property type="entry name" value="FAD_binding_8"/>
    <property type="match status" value="1"/>
</dbReference>
<evidence type="ECO:0000256" key="6">
    <source>
        <dbReference type="ARBA" id="ARBA00023136"/>
    </source>
</evidence>
<evidence type="ECO:0000256" key="9">
    <source>
        <dbReference type="SAM" id="SignalP"/>
    </source>
</evidence>
<dbReference type="SFLD" id="SFLDG01168">
    <property type="entry name" value="Ferric_reductase_subgroup_(FRE"/>
    <property type="match status" value="1"/>
</dbReference>